<dbReference type="GO" id="GO:0031901">
    <property type="term" value="C:early endosome membrane"/>
    <property type="evidence" value="ECO:0007669"/>
    <property type="project" value="TreeGrafter"/>
</dbReference>
<evidence type="ECO:0000259" key="15">
    <source>
        <dbReference type="PROSITE" id="PS50195"/>
    </source>
</evidence>
<dbReference type="AlphaFoldDB" id="A0A2G8KYQ2"/>
<gene>
    <name evidence="16" type="ORF">BSL78_09988</name>
</gene>
<name>A0A2G8KYQ2_STIJA</name>
<evidence type="ECO:0000256" key="6">
    <source>
        <dbReference type="ARBA" id="ARBA00022448"/>
    </source>
</evidence>
<keyword evidence="17" id="KW-1185">Reference proteome</keyword>
<dbReference type="SUPFAM" id="SSF64268">
    <property type="entry name" value="PX domain"/>
    <property type="match status" value="1"/>
</dbReference>
<evidence type="ECO:0000256" key="9">
    <source>
        <dbReference type="ARBA" id="ARBA00022927"/>
    </source>
</evidence>
<keyword evidence="10" id="KW-0007">Acetylation</keyword>
<dbReference type="OrthoDB" id="5227681at2759"/>
<keyword evidence="7" id="KW-0963">Cytoplasm</keyword>
<dbReference type="GO" id="GO:0051246">
    <property type="term" value="P:regulation of protein metabolic process"/>
    <property type="evidence" value="ECO:0007669"/>
    <property type="project" value="UniProtKB-ARBA"/>
</dbReference>
<dbReference type="GO" id="GO:0030904">
    <property type="term" value="C:retromer complex"/>
    <property type="evidence" value="ECO:0007669"/>
    <property type="project" value="TreeGrafter"/>
</dbReference>
<evidence type="ECO:0000313" key="17">
    <source>
        <dbReference type="Proteomes" id="UP000230750"/>
    </source>
</evidence>
<dbReference type="InterPro" id="IPR036871">
    <property type="entry name" value="PX_dom_sf"/>
</dbReference>
<comment type="function">
    <text evidence="14">Required for retention of late Golgi membrane proteins. Component of the retrieval machinery that functions by direct interaction with the cytosolic tails of certain TGN membrane proteins during the sorting/budding process at the prevacuolar compartment. Binds phosphatidylinositol 3-phosphate (PtdIns(P3)).</text>
</comment>
<reference evidence="16 17" key="1">
    <citation type="journal article" date="2017" name="PLoS Biol.">
        <title>The sea cucumber genome provides insights into morphological evolution and visceral regeneration.</title>
        <authorList>
            <person name="Zhang X."/>
            <person name="Sun L."/>
            <person name="Yuan J."/>
            <person name="Sun Y."/>
            <person name="Gao Y."/>
            <person name="Zhang L."/>
            <person name="Li S."/>
            <person name="Dai H."/>
            <person name="Hamel J.F."/>
            <person name="Liu C."/>
            <person name="Yu Y."/>
            <person name="Liu S."/>
            <person name="Lin W."/>
            <person name="Guo K."/>
            <person name="Jin S."/>
            <person name="Xu P."/>
            <person name="Storey K.B."/>
            <person name="Huan P."/>
            <person name="Zhang T."/>
            <person name="Zhou Y."/>
            <person name="Zhang J."/>
            <person name="Lin C."/>
            <person name="Li X."/>
            <person name="Xing L."/>
            <person name="Huo D."/>
            <person name="Sun M."/>
            <person name="Wang L."/>
            <person name="Mercier A."/>
            <person name="Li F."/>
            <person name="Yang H."/>
            <person name="Xiang J."/>
        </authorList>
    </citation>
    <scope>NUCLEOTIDE SEQUENCE [LARGE SCALE GENOMIC DNA]</scope>
    <source>
        <strain evidence="16">Shaxun</strain>
        <tissue evidence="16">Muscle</tissue>
    </source>
</reference>
<evidence type="ECO:0000256" key="4">
    <source>
        <dbReference type="ARBA" id="ARBA00010883"/>
    </source>
</evidence>
<evidence type="ECO:0000256" key="13">
    <source>
        <dbReference type="ARBA" id="ARBA00023136"/>
    </source>
</evidence>
<evidence type="ECO:0000313" key="16">
    <source>
        <dbReference type="EMBL" id="PIK53118.1"/>
    </source>
</evidence>
<dbReference type="GO" id="GO:0032456">
    <property type="term" value="P:endocytic recycling"/>
    <property type="evidence" value="ECO:0007669"/>
    <property type="project" value="TreeGrafter"/>
</dbReference>
<feature type="domain" description="PX" evidence="15">
    <location>
        <begin position="31"/>
        <end position="155"/>
    </location>
</feature>
<dbReference type="PANTHER" id="PTHR45963:SF2">
    <property type="entry name" value="RE52028P"/>
    <property type="match status" value="1"/>
</dbReference>
<dbReference type="FunFam" id="3.30.1520.10:FF:000002">
    <property type="entry name" value="Sorting nexin 12"/>
    <property type="match status" value="1"/>
</dbReference>
<dbReference type="GO" id="GO:0032266">
    <property type="term" value="F:phosphatidylinositol-3-phosphate binding"/>
    <property type="evidence" value="ECO:0007669"/>
    <property type="project" value="TreeGrafter"/>
</dbReference>
<dbReference type="STRING" id="307972.A0A2G8KYQ2"/>
<evidence type="ECO:0000256" key="8">
    <source>
        <dbReference type="ARBA" id="ARBA00022553"/>
    </source>
</evidence>
<evidence type="ECO:0000256" key="1">
    <source>
        <dbReference type="ARBA" id="ARBA00004179"/>
    </source>
</evidence>
<dbReference type="GO" id="GO:0000139">
    <property type="term" value="C:Golgi membrane"/>
    <property type="evidence" value="ECO:0007669"/>
    <property type="project" value="UniProtKB-SubCell"/>
</dbReference>
<keyword evidence="11" id="KW-0333">Golgi apparatus</keyword>
<keyword evidence="13" id="KW-0472">Membrane</keyword>
<dbReference type="InterPro" id="IPR051074">
    <property type="entry name" value="Sorting_Nexin"/>
</dbReference>
<dbReference type="PANTHER" id="PTHR45963">
    <property type="entry name" value="RE52028P"/>
    <property type="match status" value="1"/>
</dbReference>
<dbReference type="Gene3D" id="3.30.1520.10">
    <property type="entry name" value="Phox-like domain"/>
    <property type="match status" value="1"/>
</dbReference>
<dbReference type="EMBL" id="MRZV01000300">
    <property type="protein sequence ID" value="PIK53118.1"/>
    <property type="molecule type" value="Genomic_DNA"/>
</dbReference>
<dbReference type="GO" id="GO:0015031">
    <property type="term" value="P:protein transport"/>
    <property type="evidence" value="ECO:0007669"/>
    <property type="project" value="UniProtKB-KW"/>
</dbReference>
<keyword evidence="9" id="KW-0653">Protein transport</keyword>
<comment type="caution">
    <text evidence="16">The sequence shown here is derived from an EMBL/GenBank/DDBJ whole genome shotgun (WGS) entry which is preliminary data.</text>
</comment>
<evidence type="ECO:0000256" key="12">
    <source>
        <dbReference type="ARBA" id="ARBA00023121"/>
    </source>
</evidence>
<keyword evidence="8" id="KW-0597">Phosphoprotein</keyword>
<proteinExistence type="inferred from homology"/>
<dbReference type="Proteomes" id="UP000230750">
    <property type="component" value="Unassembled WGS sequence"/>
</dbReference>
<dbReference type="GO" id="GO:0034499">
    <property type="term" value="P:late endosome to Golgi transport"/>
    <property type="evidence" value="ECO:0007669"/>
    <property type="project" value="TreeGrafter"/>
</dbReference>
<keyword evidence="6" id="KW-0813">Transport</keyword>
<organism evidence="16 17">
    <name type="scientific">Stichopus japonicus</name>
    <name type="common">Sea cucumber</name>
    <dbReference type="NCBI Taxonomy" id="307972"/>
    <lineage>
        <taxon>Eukaryota</taxon>
        <taxon>Metazoa</taxon>
        <taxon>Echinodermata</taxon>
        <taxon>Eleutherozoa</taxon>
        <taxon>Echinozoa</taxon>
        <taxon>Holothuroidea</taxon>
        <taxon>Aspidochirotacea</taxon>
        <taxon>Aspidochirotida</taxon>
        <taxon>Stichopodidae</taxon>
        <taxon>Apostichopus</taxon>
    </lineage>
</organism>
<dbReference type="CDD" id="cd06894">
    <property type="entry name" value="PX_SNX3_like"/>
    <property type="match status" value="1"/>
</dbReference>
<evidence type="ECO:0000256" key="11">
    <source>
        <dbReference type="ARBA" id="ARBA00023034"/>
    </source>
</evidence>
<comment type="subcellular location">
    <subcellularLocation>
        <location evidence="3">Cytoplasm</location>
    </subcellularLocation>
    <subcellularLocation>
        <location evidence="2">Golgi apparatus membrane</location>
        <topology evidence="2">Peripheral membrane protein</topology>
        <orientation evidence="2">Cytoplasmic side</orientation>
    </subcellularLocation>
    <subcellularLocation>
        <location evidence="1">Prevacuolar compartment membrane</location>
        <topology evidence="1">Peripheral membrane protein</topology>
        <orientation evidence="1">Cytoplasmic side</orientation>
    </subcellularLocation>
</comment>
<dbReference type="InterPro" id="IPR001683">
    <property type="entry name" value="PX_dom"/>
</dbReference>
<accession>A0A2G8KYQ2</accession>
<evidence type="ECO:0000256" key="7">
    <source>
        <dbReference type="ARBA" id="ARBA00022490"/>
    </source>
</evidence>
<evidence type="ECO:0000256" key="2">
    <source>
        <dbReference type="ARBA" id="ARBA00004255"/>
    </source>
</evidence>
<keyword evidence="12" id="KW-0446">Lipid-binding</keyword>
<dbReference type="Pfam" id="PF00787">
    <property type="entry name" value="PX"/>
    <property type="match status" value="1"/>
</dbReference>
<evidence type="ECO:0000256" key="5">
    <source>
        <dbReference type="ARBA" id="ARBA00020436"/>
    </source>
</evidence>
<evidence type="ECO:0000256" key="10">
    <source>
        <dbReference type="ARBA" id="ARBA00022990"/>
    </source>
</evidence>
<dbReference type="PROSITE" id="PS50195">
    <property type="entry name" value="PX"/>
    <property type="match status" value="1"/>
</dbReference>
<evidence type="ECO:0000256" key="3">
    <source>
        <dbReference type="ARBA" id="ARBA00004496"/>
    </source>
</evidence>
<sequence length="166" mass="19386">MGDREDPNAADTRRLNTTKQSIEDAYAAPANFLEIDIANPETHGIAKKRYTDYEVRMKTNLPVFKLKESSVRRRYSDFEWLRSELERDSKIVVPPLPGKAFKRQLPFRGDDGIFEDEFIEERRQGLEAFLNRIAGHPLAQNERCLHMFLQEQDIDKNYTPGKIRNT</sequence>
<comment type="similarity">
    <text evidence="4">Belongs to the sorting nexin family.</text>
</comment>
<evidence type="ECO:0000256" key="14">
    <source>
        <dbReference type="ARBA" id="ARBA00025533"/>
    </source>
</evidence>
<dbReference type="SMART" id="SM00312">
    <property type="entry name" value="PX"/>
    <property type="match status" value="1"/>
</dbReference>
<protein>
    <recommendedName>
        <fullName evidence="5">Sorting nexin-3</fullName>
    </recommendedName>
</protein>